<evidence type="ECO:0000256" key="7">
    <source>
        <dbReference type="RuleBase" id="RU363032"/>
    </source>
</evidence>
<feature type="transmembrane region" description="Helical" evidence="7">
    <location>
        <begin position="221"/>
        <end position="240"/>
    </location>
</feature>
<name>A0A1X7PF58_9MICO</name>
<reference evidence="10" key="1">
    <citation type="submission" date="2017-04" db="EMBL/GenBank/DDBJ databases">
        <authorList>
            <person name="Varghese N."/>
            <person name="Submissions S."/>
        </authorList>
    </citation>
    <scope>NUCLEOTIDE SEQUENCE [LARGE SCALE GENOMIC DNA]</scope>
    <source>
        <strain evidence="10">VKM Ac-2121</strain>
    </source>
</reference>
<comment type="subcellular location">
    <subcellularLocation>
        <location evidence="1 7">Cell membrane</location>
        <topology evidence="1 7">Multi-pass membrane protein</topology>
    </subcellularLocation>
</comment>
<dbReference type="AlphaFoldDB" id="A0A1X7PF58"/>
<dbReference type="GO" id="GO:0005886">
    <property type="term" value="C:plasma membrane"/>
    <property type="evidence" value="ECO:0007669"/>
    <property type="project" value="UniProtKB-SubCell"/>
</dbReference>
<feature type="domain" description="ABC transmembrane type-1" evidence="8">
    <location>
        <begin position="91"/>
        <end position="283"/>
    </location>
</feature>
<dbReference type="PANTHER" id="PTHR43386">
    <property type="entry name" value="OLIGOPEPTIDE TRANSPORT SYSTEM PERMEASE PROTEIN APPC"/>
    <property type="match status" value="1"/>
</dbReference>
<accession>A0A1X7PF58</accession>
<evidence type="ECO:0000313" key="10">
    <source>
        <dbReference type="Proteomes" id="UP000193711"/>
    </source>
</evidence>
<feature type="transmembrane region" description="Helical" evidence="7">
    <location>
        <begin position="28"/>
        <end position="49"/>
    </location>
</feature>
<evidence type="ECO:0000256" key="6">
    <source>
        <dbReference type="ARBA" id="ARBA00023136"/>
    </source>
</evidence>
<keyword evidence="5 7" id="KW-1133">Transmembrane helix</keyword>
<dbReference type="InterPro" id="IPR000515">
    <property type="entry name" value="MetI-like"/>
</dbReference>
<evidence type="ECO:0000256" key="4">
    <source>
        <dbReference type="ARBA" id="ARBA00022692"/>
    </source>
</evidence>
<keyword evidence="3" id="KW-1003">Cell membrane</keyword>
<dbReference type="InterPro" id="IPR035906">
    <property type="entry name" value="MetI-like_sf"/>
</dbReference>
<comment type="similarity">
    <text evidence="7">Belongs to the binding-protein-dependent transport system permease family.</text>
</comment>
<evidence type="ECO:0000256" key="1">
    <source>
        <dbReference type="ARBA" id="ARBA00004651"/>
    </source>
</evidence>
<evidence type="ECO:0000256" key="3">
    <source>
        <dbReference type="ARBA" id="ARBA00022475"/>
    </source>
</evidence>
<evidence type="ECO:0000259" key="8">
    <source>
        <dbReference type="PROSITE" id="PS50928"/>
    </source>
</evidence>
<dbReference type="PROSITE" id="PS50928">
    <property type="entry name" value="ABC_TM1"/>
    <property type="match status" value="1"/>
</dbReference>
<dbReference type="GO" id="GO:0055085">
    <property type="term" value="P:transmembrane transport"/>
    <property type="evidence" value="ECO:0007669"/>
    <property type="project" value="InterPro"/>
</dbReference>
<dbReference type="InterPro" id="IPR050366">
    <property type="entry name" value="BP-dependent_transpt_permease"/>
</dbReference>
<keyword evidence="2 7" id="KW-0813">Transport</keyword>
<dbReference type="Proteomes" id="UP000193711">
    <property type="component" value="Unassembled WGS sequence"/>
</dbReference>
<proteinExistence type="inferred from homology"/>
<feature type="transmembrane region" description="Helical" evidence="7">
    <location>
        <begin position="142"/>
        <end position="168"/>
    </location>
</feature>
<evidence type="ECO:0000256" key="5">
    <source>
        <dbReference type="ARBA" id="ARBA00022989"/>
    </source>
</evidence>
<sequence>MTPMTTLTRLRLPSPRTATRATRRRAPVWLGTVPFGILVLITLFARLIVPFDPERVAGPSNLAPDATYLFGTDATGMDVFSRTIAATQINLLMAFLVTIFATAIGLIIGLIVGMNEATTGVVGIAGRGVNRFIDLTDAVPPLIVGVVVVGLFGPSVISLSIALSVILLPNQVRLTRAEVLKVRSDAYVDAAAMAGLRPWRIMLRHVLPNSARPAVENSSNIFGVSIIVSASLGFLGVGLNPPTPEWGVMISSGVSDVMLGGWWTTLFPALALCIAVASAAGVTGVLTRLTRGPAAAR</sequence>
<evidence type="ECO:0000313" key="9">
    <source>
        <dbReference type="EMBL" id="SMH49510.1"/>
    </source>
</evidence>
<gene>
    <name evidence="9" type="ORF">SAMN06295885_3344</name>
</gene>
<dbReference type="PANTHER" id="PTHR43386:SF1">
    <property type="entry name" value="D,D-DIPEPTIDE TRANSPORT SYSTEM PERMEASE PROTEIN DDPC-RELATED"/>
    <property type="match status" value="1"/>
</dbReference>
<dbReference type="STRING" id="1891671.SAMN06295885_3344"/>
<dbReference type="SUPFAM" id="SSF161098">
    <property type="entry name" value="MetI-like"/>
    <property type="match status" value="1"/>
</dbReference>
<feature type="transmembrane region" description="Helical" evidence="7">
    <location>
        <begin position="260"/>
        <end position="287"/>
    </location>
</feature>
<keyword evidence="10" id="KW-1185">Reference proteome</keyword>
<dbReference type="EMBL" id="FXBM01000003">
    <property type="protein sequence ID" value="SMH49510.1"/>
    <property type="molecule type" value="Genomic_DNA"/>
</dbReference>
<organism evidence="9 10">
    <name type="scientific">Rathayibacter oskolensis</name>
    <dbReference type="NCBI Taxonomy" id="1891671"/>
    <lineage>
        <taxon>Bacteria</taxon>
        <taxon>Bacillati</taxon>
        <taxon>Actinomycetota</taxon>
        <taxon>Actinomycetes</taxon>
        <taxon>Micrococcales</taxon>
        <taxon>Microbacteriaceae</taxon>
        <taxon>Rathayibacter</taxon>
    </lineage>
</organism>
<dbReference type="Gene3D" id="1.10.3720.10">
    <property type="entry name" value="MetI-like"/>
    <property type="match status" value="1"/>
</dbReference>
<protein>
    <submittedName>
        <fullName evidence="9">Peptide/nickel transport system permease protein</fullName>
    </submittedName>
</protein>
<keyword evidence="4 7" id="KW-0812">Transmembrane</keyword>
<feature type="transmembrane region" description="Helical" evidence="7">
    <location>
        <begin position="91"/>
        <end position="112"/>
    </location>
</feature>
<dbReference type="Pfam" id="PF00528">
    <property type="entry name" value="BPD_transp_1"/>
    <property type="match status" value="1"/>
</dbReference>
<evidence type="ECO:0000256" key="2">
    <source>
        <dbReference type="ARBA" id="ARBA00022448"/>
    </source>
</evidence>
<keyword evidence="6 7" id="KW-0472">Membrane</keyword>
<dbReference type="CDD" id="cd06261">
    <property type="entry name" value="TM_PBP2"/>
    <property type="match status" value="1"/>
</dbReference>